<dbReference type="Gene3D" id="3.40.50.150">
    <property type="entry name" value="Vaccinia Virus protein VP39"/>
    <property type="match status" value="1"/>
</dbReference>
<evidence type="ECO:0000256" key="3">
    <source>
        <dbReference type="ARBA" id="ARBA00022691"/>
    </source>
</evidence>
<accession>A0A0H2RNA9</accession>
<evidence type="ECO:0000256" key="2">
    <source>
        <dbReference type="ARBA" id="ARBA00022679"/>
    </source>
</evidence>
<keyword evidence="2" id="KW-0808">Transferase</keyword>
<sequence>MSESDDVVKATLAGTNSKACDPTPEQLKFILSKISESYEDAVKRVNEIRREAYEHFPYPCVRHFTFLKLAMAAHPAYPTVIAAGKGGNTLLLDLGCCMGTDVRKAAHDGYPEENLVGSDLHEEYLRLGYKLYDDESTCKINFFAADIFDLDLEENTNAVDSPLESKAIANLHDIMGRVTHVYAGLLFHLFEEDTQAQLARRLAILLKKTPGSIIFGRHEGRDEPGFINAEKDRPRFGHSPESWEKVWREVFTILEGEEFARDRLRFWTKLYASKTPMPDFPNSKWLFWSIKII</sequence>
<dbReference type="AlphaFoldDB" id="A0A0H2RNA9"/>
<evidence type="ECO:0000256" key="1">
    <source>
        <dbReference type="ARBA" id="ARBA00005179"/>
    </source>
</evidence>
<dbReference type="OrthoDB" id="2094832at2759"/>
<evidence type="ECO:0000256" key="4">
    <source>
        <dbReference type="ARBA" id="ARBA00038314"/>
    </source>
</evidence>
<name>A0A0H2RNA9_9AGAM</name>
<dbReference type="SUPFAM" id="SSF53335">
    <property type="entry name" value="S-adenosyl-L-methionine-dependent methyltransferases"/>
    <property type="match status" value="1"/>
</dbReference>
<gene>
    <name evidence="5" type="ORF">SCHPADRAFT_904223</name>
</gene>
<organism evidence="5 6">
    <name type="scientific">Schizopora paradoxa</name>
    <dbReference type="NCBI Taxonomy" id="27342"/>
    <lineage>
        <taxon>Eukaryota</taxon>
        <taxon>Fungi</taxon>
        <taxon>Dikarya</taxon>
        <taxon>Basidiomycota</taxon>
        <taxon>Agaricomycotina</taxon>
        <taxon>Agaricomycetes</taxon>
        <taxon>Hymenochaetales</taxon>
        <taxon>Schizoporaceae</taxon>
        <taxon>Schizopora</taxon>
    </lineage>
</organism>
<dbReference type="PANTHER" id="PTHR35897:SF1">
    <property type="entry name" value="METHYLTRANSFERASE AUSD"/>
    <property type="match status" value="1"/>
</dbReference>
<comment type="similarity">
    <text evidence="4">Belongs to the class I-like SAM-binding methyltransferase superfamily.</text>
</comment>
<evidence type="ECO:0000313" key="6">
    <source>
        <dbReference type="Proteomes" id="UP000053477"/>
    </source>
</evidence>
<dbReference type="EMBL" id="KQ085960">
    <property type="protein sequence ID" value="KLO13389.1"/>
    <property type="molecule type" value="Genomic_DNA"/>
</dbReference>
<keyword evidence="3" id="KW-0949">S-adenosyl-L-methionine</keyword>
<protein>
    <submittedName>
        <fullName evidence="5">Uncharacterized protein</fullName>
    </submittedName>
</protein>
<comment type="pathway">
    <text evidence="1">Secondary metabolite biosynthesis.</text>
</comment>
<evidence type="ECO:0000313" key="5">
    <source>
        <dbReference type="EMBL" id="KLO13389.1"/>
    </source>
</evidence>
<dbReference type="PANTHER" id="PTHR35897">
    <property type="entry name" value="METHYLTRANSFERASE AUSD"/>
    <property type="match status" value="1"/>
</dbReference>
<reference evidence="5 6" key="1">
    <citation type="submission" date="2015-04" db="EMBL/GenBank/DDBJ databases">
        <title>Complete genome sequence of Schizopora paradoxa KUC8140, a cosmopolitan wood degrader in East Asia.</title>
        <authorList>
            <consortium name="DOE Joint Genome Institute"/>
            <person name="Min B."/>
            <person name="Park H."/>
            <person name="Jang Y."/>
            <person name="Kim J.-J."/>
            <person name="Kim K.H."/>
            <person name="Pangilinan J."/>
            <person name="Lipzen A."/>
            <person name="Riley R."/>
            <person name="Grigoriev I.V."/>
            <person name="Spatafora J.W."/>
            <person name="Choi I.-G."/>
        </authorList>
    </citation>
    <scope>NUCLEOTIDE SEQUENCE [LARGE SCALE GENOMIC DNA]</scope>
    <source>
        <strain evidence="5 6">KUC8140</strain>
    </source>
</reference>
<dbReference type="InParanoid" id="A0A0H2RNA9"/>
<dbReference type="InterPro" id="IPR051654">
    <property type="entry name" value="Meroterpenoid_MTases"/>
</dbReference>
<proteinExistence type="inferred from homology"/>
<keyword evidence="6" id="KW-1185">Reference proteome</keyword>
<dbReference type="GO" id="GO:0016740">
    <property type="term" value="F:transferase activity"/>
    <property type="evidence" value="ECO:0007669"/>
    <property type="project" value="UniProtKB-KW"/>
</dbReference>
<dbReference type="InterPro" id="IPR029063">
    <property type="entry name" value="SAM-dependent_MTases_sf"/>
</dbReference>
<dbReference type="Proteomes" id="UP000053477">
    <property type="component" value="Unassembled WGS sequence"/>
</dbReference>
<dbReference type="STRING" id="27342.A0A0H2RNA9"/>